<evidence type="ECO:0000313" key="3">
    <source>
        <dbReference type="Proteomes" id="UP001215598"/>
    </source>
</evidence>
<comment type="caution">
    <text evidence="2">The sequence shown here is derived from an EMBL/GenBank/DDBJ whole genome shotgun (WGS) entry which is preliminary data.</text>
</comment>
<evidence type="ECO:0000256" key="1">
    <source>
        <dbReference type="SAM" id="MobiDB-lite"/>
    </source>
</evidence>
<keyword evidence="3" id="KW-1185">Reference proteome</keyword>
<feature type="region of interest" description="Disordered" evidence="1">
    <location>
        <begin position="84"/>
        <end position="117"/>
    </location>
</feature>
<organism evidence="2 3">
    <name type="scientific">Mycena metata</name>
    <dbReference type="NCBI Taxonomy" id="1033252"/>
    <lineage>
        <taxon>Eukaryota</taxon>
        <taxon>Fungi</taxon>
        <taxon>Dikarya</taxon>
        <taxon>Basidiomycota</taxon>
        <taxon>Agaricomycotina</taxon>
        <taxon>Agaricomycetes</taxon>
        <taxon>Agaricomycetidae</taxon>
        <taxon>Agaricales</taxon>
        <taxon>Marasmiineae</taxon>
        <taxon>Mycenaceae</taxon>
        <taxon>Mycena</taxon>
    </lineage>
</organism>
<evidence type="ECO:0000313" key="2">
    <source>
        <dbReference type="EMBL" id="KAJ7752571.1"/>
    </source>
</evidence>
<dbReference type="EMBL" id="JARKIB010000058">
    <property type="protein sequence ID" value="KAJ7752571.1"/>
    <property type="molecule type" value="Genomic_DNA"/>
</dbReference>
<dbReference type="Proteomes" id="UP001215598">
    <property type="component" value="Unassembled WGS sequence"/>
</dbReference>
<dbReference type="AlphaFoldDB" id="A0AAD7NAW1"/>
<accession>A0AAD7NAW1</accession>
<protein>
    <submittedName>
        <fullName evidence="2">Uncharacterized protein</fullName>
    </submittedName>
</protein>
<proteinExistence type="predicted"/>
<sequence>MTRAWKGSTAKAALSPELNALLPREAQTTQTLHQQRQERLVEIIYIGPVILRPFNFQHCTVNSVFALKAFIRVLKNLKAFRRVKASPEGQGERPSLIFPRASRADGAQPSTQSGTNKCPLDVLLPSELEAFSNSAGNSEGLHKARLKAFGVGRPSPFGRTLSRIPAPPKGYLKGTVHEVRNGIMRKSSGNLKFPGCRPKFACRHVGRVELAVMPDAACDR</sequence>
<reference evidence="2" key="1">
    <citation type="submission" date="2023-03" db="EMBL/GenBank/DDBJ databases">
        <title>Massive genome expansion in bonnet fungi (Mycena s.s.) driven by repeated elements and novel gene families across ecological guilds.</title>
        <authorList>
            <consortium name="Lawrence Berkeley National Laboratory"/>
            <person name="Harder C.B."/>
            <person name="Miyauchi S."/>
            <person name="Viragh M."/>
            <person name="Kuo A."/>
            <person name="Thoen E."/>
            <person name="Andreopoulos B."/>
            <person name="Lu D."/>
            <person name="Skrede I."/>
            <person name="Drula E."/>
            <person name="Henrissat B."/>
            <person name="Morin E."/>
            <person name="Kohler A."/>
            <person name="Barry K."/>
            <person name="LaButti K."/>
            <person name="Morin E."/>
            <person name="Salamov A."/>
            <person name="Lipzen A."/>
            <person name="Mereny Z."/>
            <person name="Hegedus B."/>
            <person name="Baldrian P."/>
            <person name="Stursova M."/>
            <person name="Weitz H."/>
            <person name="Taylor A."/>
            <person name="Grigoriev I.V."/>
            <person name="Nagy L.G."/>
            <person name="Martin F."/>
            <person name="Kauserud H."/>
        </authorList>
    </citation>
    <scope>NUCLEOTIDE SEQUENCE</scope>
    <source>
        <strain evidence="2">CBHHK182m</strain>
    </source>
</reference>
<name>A0AAD7NAW1_9AGAR</name>
<gene>
    <name evidence="2" type="ORF">B0H16DRAFT_1459752</name>
</gene>